<evidence type="ECO:0000256" key="1">
    <source>
        <dbReference type="SAM" id="MobiDB-lite"/>
    </source>
</evidence>
<evidence type="ECO:0000313" key="3">
    <source>
        <dbReference type="Proteomes" id="UP000030652"/>
    </source>
</evidence>
<dbReference type="InterPro" id="IPR010298">
    <property type="entry name" value="YacP-like"/>
</dbReference>
<dbReference type="PANTHER" id="PTHR34547">
    <property type="entry name" value="YACP-LIKE NYN DOMAIN PROTEIN"/>
    <property type="match status" value="1"/>
</dbReference>
<dbReference type="EMBL" id="JRYO01000109">
    <property type="protein sequence ID" value="KHE92632.1"/>
    <property type="molecule type" value="Genomic_DNA"/>
</dbReference>
<dbReference type="Pfam" id="PF05991">
    <property type="entry name" value="NYN_YacP"/>
    <property type="match status" value="1"/>
</dbReference>
<sequence>MDIIVDGYNVIFKISELGYTTEKCDIEVLRNRFLAMLEQYKEKRKHKLIVVFDGQGVGNSSEIRPAGIDVVFSRQDLDADEEIKRMVRGSENPRHITVITSDRDIKQYVKKYGCKVVGALAFYRDIKKKVAHLQAEGQEDSLLTKEEDDEPISKYLGPSKSEAQYWLKVFSKNSGKSADD</sequence>
<dbReference type="Proteomes" id="UP000030652">
    <property type="component" value="Unassembled WGS sequence"/>
</dbReference>
<proteinExistence type="predicted"/>
<accession>A0A0B0EHU0</accession>
<evidence type="ECO:0000313" key="2">
    <source>
        <dbReference type="EMBL" id="KHE92632.1"/>
    </source>
</evidence>
<feature type="region of interest" description="Disordered" evidence="1">
    <location>
        <begin position="137"/>
        <end position="156"/>
    </location>
</feature>
<dbReference type="eggNOG" id="COG3688">
    <property type="taxonomic scope" value="Bacteria"/>
</dbReference>
<dbReference type="PANTHER" id="PTHR34547:SF1">
    <property type="entry name" value="YACP-LIKE NYN DOMAIN PROTEIN"/>
    <property type="match status" value="1"/>
</dbReference>
<protein>
    <recommendedName>
        <fullName evidence="4">YacP-like NYN domain protein</fullName>
    </recommendedName>
</protein>
<reference evidence="2 3" key="1">
    <citation type="submission" date="2014-10" db="EMBL/GenBank/DDBJ databases">
        <title>Draft genome of anammox bacterium scalindua brodae, obtained using differential coverage binning of sequence data from two enrichment reactors.</title>
        <authorList>
            <person name="Speth D.R."/>
            <person name="Russ L."/>
            <person name="Kartal B."/>
            <person name="Op den Camp H.J."/>
            <person name="Dutilh B.E."/>
            <person name="Jetten M.S."/>
        </authorList>
    </citation>
    <scope>NUCLEOTIDE SEQUENCE [LARGE SCALE GENOMIC DNA]</scope>
    <source>
        <strain evidence="2">RU1</strain>
    </source>
</reference>
<gene>
    <name evidence="2" type="ORF">SCABRO_01615</name>
</gene>
<comment type="caution">
    <text evidence="2">The sequence shown here is derived from an EMBL/GenBank/DDBJ whole genome shotgun (WGS) entry which is preliminary data.</text>
</comment>
<dbReference type="AlphaFoldDB" id="A0A0B0EHU0"/>
<evidence type="ECO:0008006" key="4">
    <source>
        <dbReference type="Google" id="ProtNLM"/>
    </source>
</evidence>
<organism evidence="2 3">
    <name type="scientific">Candidatus Scalindua brodae</name>
    <dbReference type="NCBI Taxonomy" id="237368"/>
    <lineage>
        <taxon>Bacteria</taxon>
        <taxon>Pseudomonadati</taxon>
        <taxon>Planctomycetota</taxon>
        <taxon>Candidatus Brocadiia</taxon>
        <taxon>Candidatus Brocadiales</taxon>
        <taxon>Candidatus Scalinduaceae</taxon>
        <taxon>Candidatus Scalindua</taxon>
    </lineage>
</organism>
<name>A0A0B0EHU0_9BACT</name>